<evidence type="ECO:0000256" key="1">
    <source>
        <dbReference type="SAM" id="Phobius"/>
    </source>
</evidence>
<evidence type="ECO:0000313" key="2">
    <source>
        <dbReference type="EMBL" id="EIM62129.1"/>
    </source>
</evidence>
<evidence type="ECO:0000313" key="3">
    <source>
        <dbReference type="Proteomes" id="UP000005778"/>
    </source>
</evidence>
<dbReference type="HOGENOM" id="CLU_2665165_0_0_7"/>
<accession>I5AY16</accession>
<dbReference type="AlphaFoldDB" id="I5AY16"/>
<name>I5AY16_9BACT</name>
<keyword evidence="1" id="KW-0812">Transmembrane</keyword>
<keyword evidence="3" id="KW-1185">Reference proteome</keyword>
<feature type="transmembrane region" description="Helical" evidence="1">
    <location>
        <begin position="44"/>
        <end position="65"/>
    </location>
</feature>
<dbReference type="RefSeq" id="WP_004070472.1">
    <property type="nucleotide sequence ID" value="NZ_CM001488.1"/>
</dbReference>
<sequence>MKNLVTRSQFFTASIFSAFFGLFGMSFATPSVADLWTAFDISTINSQVLTILTTFVTINLAFLAYRYIRRTMGKG</sequence>
<dbReference type="OrthoDB" id="9857497at2"/>
<keyword evidence="1" id="KW-0472">Membrane</keyword>
<gene>
    <name evidence="2" type="ORF">DespoDRAFT_00081</name>
</gene>
<dbReference type="Proteomes" id="UP000005778">
    <property type="component" value="Chromosome"/>
</dbReference>
<reference evidence="2 3" key="1">
    <citation type="submission" date="2011-09" db="EMBL/GenBank/DDBJ databases">
        <authorList>
            <consortium name="US DOE Joint Genome Institute (JGI-PGF)"/>
            <person name="Lucas S."/>
            <person name="Han J."/>
            <person name="Lapidus A."/>
            <person name="Cheng J.-F."/>
            <person name="Goodwin L."/>
            <person name="Pitluck S."/>
            <person name="Peters L."/>
            <person name="Land M.L."/>
            <person name="Hauser L."/>
            <person name="Orellana R."/>
            <person name="Lovley D."/>
            <person name="Woyke T.J."/>
        </authorList>
    </citation>
    <scope>NUCLEOTIDE SEQUENCE [LARGE SCALE GENOMIC DNA]</scope>
    <source>
        <strain evidence="2 3">2ac9</strain>
    </source>
</reference>
<proteinExistence type="predicted"/>
<organism evidence="2 3">
    <name type="scientific">Desulfobacter postgatei 2ac9</name>
    <dbReference type="NCBI Taxonomy" id="879212"/>
    <lineage>
        <taxon>Bacteria</taxon>
        <taxon>Pseudomonadati</taxon>
        <taxon>Thermodesulfobacteriota</taxon>
        <taxon>Desulfobacteria</taxon>
        <taxon>Desulfobacterales</taxon>
        <taxon>Desulfobacteraceae</taxon>
        <taxon>Desulfobacter</taxon>
    </lineage>
</organism>
<dbReference type="STRING" id="879212.DespoDRAFT_00081"/>
<dbReference type="EMBL" id="CM001488">
    <property type="protein sequence ID" value="EIM62129.1"/>
    <property type="molecule type" value="Genomic_DNA"/>
</dbReference>
<keyword evidence="1" id="KW-1133">Transmembrane helix</keyword>
<reference evidence="2 3" key="2">
    <citation type="submission" date="2012-02" db="EMBL/GenBank/DDBJ databases">
        <title>Improved High-Quality Draft sequence of Desulfobacter postgatei 2ac9.</title>
        <authorList>
            <consortium name="US DOE Joint Genome Institute"/>
            <person name="Lucas S."/>
            <person name="Han J."/>
            <person name="Lapidus A."/>
            <person name="Cheng J.-F."/>
            <person name="Goodwin L."/>
            <person name="Pitluck S."/>
            <person name="Peters L."/>
            <person name="Ovchinnikova G."/>
            <person name="Held B."/>
            <person name="Detter J.C."/>
            <person name="Han C."/>
            <person name="Tapia R."/>
            <person name="Land M."/>
            <person name="Hauser L."/>
            <person name="Kyrpides N."/>
            <person name="Ivanova N."/>
            <person name="Pagani I."/>
            <person name="Orellana R."/>
            <person name="Lovley D."/>
            <person name="Woyke T."/>
        </authorList>
    </citation>
    <scope>NUCLEOTIDE SEQUENCE [LARGE SCALE GENOMIC DNA]</scope>
    <source>
        <strain evidence="2 3">2ac9</strain>
    </source>
</reference>
<protein>
    <submittedName>
        <fullName evidence="2">Uncharacterized protein</fullName>
    </submittedName>
</protein>